<sequence>MLNLNDISQLSIYEMLEQSVQKYPHRLAVIDGLIELDYVRLKETVDAFASVLYQKGFQKGDRVGLMLPNSVHYMVSYYAAMRLGGIVVQVNPLYQTSELEYMLEDADPKWFICGRNQSEKLERVKKFENVHVIFTEDENGSNQVLLKEKVNELPPLNINPKEDIAVLQYTGGTTGKSKGVMLTHFNIVCNIHQSGEVVAPVMVEGEERLLGISPLTHAMAMTNMNNAIRTAATYIILEKFNATRVLELIRQYRPTFMVGSPTMYIALLNHPDLEKYDLSCFKICVSGSAPLPVEVIKELERKTGAQIFEGYGLSEGTTSTHRTPLGGKRKIGSVGVPIPGTVSKIVDMETGFEEVPVGENGELIIKGPQVMKGYWKKPEETMLTVRNGWLYTGDIAYRDEDGFYYISGRKKDMVIAGGLNIYPAEVEEVLYQHPKVAEACAFGVPDAYLGEKLLAVIVLKKGESLTENEFLSWCEGRIARYKIPRAVEFRDALPKTIVGKILRRQLVEEYKTKLQI</sequence>
<feature type="domain" description="AMP-binding enzyme C-terminal" evidence="4">
    <location>
        <begin position="425"/>
        <end position="500"/>
    </location>
</feature>
<dbReference type="FunFam" id="3.30.300.30:FF:000008">
    <property type="entry name" value="2,3-dihydroxybenzoate-AMP ligase"/>
    <property type="match status" value="1"/>
</dbReference>
<dbReference type="InterPro" id="IPR025110">
    <property type="entry name" value="AMP-bd_C"/>
</dbReference>
<dbReference type="PROSITE" id="PS00455">
    <property type="entry name" value="AMP_BINDING"/>
    <property type="match status" value="1"/>
</dbReference>
<feature type="domain" description="AMP-dependent synthetase/ligase" evidence="3">
    <location>
        <begin position="16"/>
        <end position="375"/>
    </location>
</feature>
<name>A0A9J6ML94_9BACI</name>
<dbReference type="CDD" id="cd05936">
    <property type="entry name" value="FC-FACS_FadD_like"/>
    <property type="match status" value="1"/>
</dbReference>
<dbReference type="Pfam" id="PF13193">
    <property type="entry name" value="AMP-binding_C"/>
    <property type="match status" value="1"/>
</dbReference>
<organism evidence="5 6">
    <name type="scientific">Neobacillus citreus</name>
    <dbReference type="NCBI Taxonomy" id="2833578"/>
    <lineage>
        <taxon>Bacteria</taxon>
        <taxon>Bacillati</taxon>
        <taxon>Bacillota</taxon>
        <taxon>Bacilli</taxon>
        <taxon>Bacillales</taxon>
        <taxon>Bacillaceae</taxon>
        <taxon>Neobacillus</taxon>
    </lineage>
</organism>
<proteinExistence type="inferred from homology"/>
<gene>
    <name evidence="5" type="ORF">KHB02_000345</name>
</gene>
<evidence type="ECO:0000313" key="5">
    <source>
        <dbReference type="EMBL" id="MCH6263973.1"/>
    </source>
</evidence>
<evidence type="ECO:0000259" key="3">
    <source>
        <dbReference type="Pfam" id="PF00501"/>
    </source>
</evidence>
<dbReference type="Gene3D" id="3.40.50.12780">
    <property type="entry name" value="N-terminal domain of ligase-like"/>
    <property type="match status" value="1"/>
</dbReference>
<protein>
    <submittedName>
        <fullName evidence="5">Long-chain fatty acid--CoA ligase</fullName>
    </submittedName>
</protein>
<comment type="similarity">
    <text evidence="1">Belongs to the ATP-dependent AMP-binding enzyme family.</text>
</comment>
<keyword evidence="6" id="KW-1185">Reference proteome</keyword>
<dbReference type="EMBL" id="JAGYPE020000001">
    <property type="protein sequence ID" value="MCH6263973.1"/>
    <property type="molecule type" value="Genomic_DNA"/>
</dbReference>
<dbReference type="Gene3D" id="3.30.300.30">
    <property type="match status" value="1"/>
</dbReference>
<dbReference type="InterPro" id="IPR042099">
    <property type="entry name" value="ANL_N_sf"/>
</dbReference>
<dbReference type="InterPro" id="IPR045851">
    <property type="entry name" value="AMP-bd_C_sf"/>
</dbReference>
<evidence type="ECO:0000256" key="1">
    <source>
        <dbReference type="ARBA" id="ARBA00006432"/>
    </source>
</evidence>
<dbReference type="SUPFAM" id="SSF56801">
    <property type="entry name" value="Acetyl-CoA synthetase-like"/>
    <property type="match status" value="1"/>
</dbReference>
<dbReference type="RefSeq" id="WP_241113627.1">
    <property type="nucleotide sequence ID" value="NZ_JAGYPE020000001.1"/>
</dbReference>
<dbReference type="Pfam" id="PF00501">
    <property type="entry name" value="AMP-binding"/>
    <property type="match status" value="1"/>
</dbReference>
<dbReference type="InterPro" id="IPR000873">
    <property type="entry name" value="AMP-dep_synth/lig_dom"/>
</dbReference>
<dbReference type="AlphaFoldDB" id="A0A9J6ML94"/>
<dbReference type="InterPro" id="IPR050237">
    <property type="entry name" value="ATP-dep_AMP-bd_enzyme"/>
</dbReference>
<dbReference type="Proteomes" id="UP000677265">
    <property type="component" value="Unassembled WGS sequence"/>
</dbReference>
<evidence type="ECO:0000313" key="6">
    <source>
        <dbReference type="Proteomes" id="UP000677265"/>
    </source>
</evidence>
<dbReference type="GO" id="GO:0016878">
    <property type="term" value="F:acid-thiol ligase activity"/>
    <property type="evidence" value="ECO:0007669"/>
    <property type="project" value="UniProtKB-ARBA"/>
</dbReference>
<evidence type="ECO:0000259" key="4">
    <source>
        <dbReference type="Pfam" id="PF13193"/>
    </source>
</evidence>
<dbReference type="InterPro" id="IPR020845">
    <property type="entry name" value="AMP-binding_CS"/>
</dbReference>
<accession>A0A9J6ML94</accession>
<dbReference type="PANTHER" id="PTHR43767">
    <property type="entry name" value="LONG-CHAIN-FATTY-ACID--COA LIGASE"/>
    <property type="match status" value="1"/>
</dbReference>
<comment type="caution">
    <text evidence="5">The sequence shown here is derived from an EMBL/GenBank/DDBJ whole genome shotgun (WGS) entry which is preliminary data.</text>
</comment>
<evidence type="ECO:0000256" key="2">
    <source>
        <dbReference type="ARBA" id="ARBA00022598"/>
    </source>
</evidence>
<reference evidence="5 6" key="1">
    <citation type="submission" date="2022-03" db="EMBL/GenBank/DDBJ databases">
        <title>Novel Bacillus species.</title>
        <authorList>
            <person name="Liu G."/>
        </authorList>
    </citation>
    <scope>NUCLEOTIDE SEQUENCE [LARGE SCALE GENOMIC DNA]</scope>
    <source>
        <strain evidence="5 6">FJAT-50051</strain>
    </source>
</reference>
<keyword evidence="2 5" id="KW-0436">Ligase</keyword>
<dbReference type="PANTHER" id="PTHR43767:SF1">
    <property type="entry name" value="NONRIBOSOMAL PEPTIDE SYNTHASE PES1 (EUROFUNG)-RELATED"/>
    <property type="match status" value="1"/>
</dbReference>